<name>A0AAT9JC51_9CAUD</name>
<dbReference type="Gene3D" id="3.40.50.150">
    <property type="entry name" value="Vaccinia Virus protein VP39"/>
    <property type="match status" value="1"/>
</dbReference>
<organism evidence="1">
    <name type="scientific">Porphyromonas phage phage018a_AFR5B1</name>
    <dbReference type="NCBI Taxonomy" id="3154108"/>
    <lineage>
        <taxon>Viruses</taxon>
        <taxon>Duplodnaviria</taxon>
        <taxon>Heunggongvirae</taxon>
        <taxon>Uroviricota</taxon>
        <taxon>Caudoviricetes</taxon>
        <taxon>Nixviridae</taxon>
        <taxon>Dewhirstvirus</taxon>
        <taxon>Dewhirstvirus pging00L</taxon>
    </lineage>
</organism>
<dbReference type="EMBL" id="BK068099">
    <property type="protein sequence ID" value="DBA55432.1"/>
    <property type="molecule type" value="Genomic_DNA"/>
</dbReference>
<keyword evidence="1" id="KW-0808">Transferase</keyword>
<reference evidence="1" key="1">
    <citation type="journal article" date="2023" name="Microbiome">
        <title>Phages are unrecognized players in the ecology of the oral pathogen Porphyromonas gingivalis.</title>
        <authorList>
            <person name="Matrishin C.B."/>
            <person name="Haase E.M."/>
            <person name="Dewhirst F.E."/>
            <person name="Mark Welch J.L."/>
            <person name="Miranda-Sanchez F."/>
            <person name="Chen T."/>
            <person name="MacFarland D.C."/>
            <person name="Kauffman K.M."/>
        </authorList>
    </citation>
    <scope>NUCLEOTIDE SEQUENCE</scope>
</reference>
<dbReference type="CDD" id="cd02440">
    <property type="entry name" value="AdoMet_MTases"/>
    <property type="match status" value="1"/>
</dbReference>
<dbReference type="GO" id="GO:0008168">
    <property type="term" value="F:methyltransferase activity"/>
    <property type="evidence" value="ECO:0007669"/>
    <property type="project" value="UniProtKB-KW"/>
</dbReference>
<dbReference type="InterPro" id="IPR029063">
    <property type="entry name" value="SAM-dependent_MTases_sf"/>
</dbReference>
<dbReference type="SUPFAM" id="SSF53335">
    <property type="entry name" value="S-adenosyl-L-methionine-dependent methyltransferases"/>
    <property type="match status" value="1"/>
</dbReference>
<dbReference type="GO" id="GO:0032259">
    <property type="term" value="P:methylation"/>
    <property type="evidence" value="ECO:0007669"/>
    <property type="project" value="UniProtKB-KW"/>
</dbReference>
<accession>A0AAT9JC51</accession>
<evidence type="ECO:0000313" key="1">
    <source>
        <dbReference type="EMBL" id="DBA55432.1"/>
    </source>
</evidence>
<sequence>MEMVTLSVVIMDCPMAQCASVTFAPRTIKKSEISENNMKDILDACCGGKMFYFDKEDPRVLFQDIREVDTTLVDGRKFIVRPDVVADFTNMPYPDESFYAVVFDPPHLKYSGSKKEKEGWQMVKYGHLGKDWREVLRAGFRECFRVLKPNGLLVFKWNETDIPLSEILKLTDEKPLLGHKSGKRSNTHWVLFIKS</sequence>
<protein>
    <submittedName>
        <fullName evidence="1">Methyltransferase</fullName>
    </submittedName>
</protein>
<keyword evidence="1" id="KW-0489">Methyltransferase</keyword>
<proteinExistence type="predicted"/>
<reference evidence="1" key="2">
    <citation type="submission" date="2024-05" db="EMBL/GenBank/DDBJ databases">
        <authorList>
            <person name="Matrishin C.B."/>
            <person name="Kauffman K.M."/>
        </authorList>
    </citation>
    <scope>NUCLEOTIDE SEQUENCE</scope>
</reference>